<dbReference type="InterPro" id="IPR003788">
    <property type="entry name" value="NDUFAF7"/>
</dbReference>
<organism evidence="4 5">
    <name type="scientific">Plasticicumulans lactativorans</name>
    <dbReference type="NCBI Taxonomy" id="1133106"/>
    <lineage>
        <taxon>Bacteria</taxon>
        <taxon>Pseudomonadati</taxon>
        <taxon>Pseudomonadota</taxon>
        <taxon>Gammaproteobacteria</taxon>
        <taxon>Candidatus Competibacteraceae</taxon>
        <taxon>Plasticicumulans</taxon>
    </lineage>
</organism>
<keyword evidence="1 4" id="KW-0489">Methyltransferase</keyword>
<dbReference type="SUPFAM" id="SSF53335">
    <property type="entry name" value="S-adenosyl-L-methionine-dependent methyltransferases"/>
    <property type="match status" value="1"/>
</dbReference>
<dbReference type="AlphaFoldDB" id="A0A4V2SD73"/>
<proteinExistence type="predicted"/>
<dbReference type="Pfam" id="PF02636">
    <property type="entry name" value="Methyltransf_28"/>
    <property type="match status" value="1"/>
</dbReference>
<evidence type="ECO:0000313" key="5">
    <source>
        <dbReference type="Proteomes" id="UP000295765"/>
    </source>
</evidence>
<dbReference type="Gene3D" id="3.40.50.12710">
    <property type="match status" value="1"/>
</dbReference>
<reference evidence="4 5" key="1">
    <citation type="submission" date="2019-03" db="EMBL/GenBank/DDBJ databases">
        <title>Genomic Encyclopedia of Type Strains, Phase IV (KMG-IV): sequencing the most valuable type-strain genomes for metagenomic binning, comparative biology and taxonomic classification.</title>
        <authorList>
            <person name="Goeker M."/>
        </authorList>
    </citation>
    <scope>NUCLEOTIDE SEQUENCE [LARGE SCALE GENOMIC DNA]</scope>
    <source>
        <strain evidence="4 5">DSM 25287</strain>
    </source>
</reference>
<feature type="region of interest" description="Disordered" evidence="3">
    <location>
        <begin position="1"/>
        <end position="28"/>
    </location>
</feature>
<dbReference type="PANTHER" id="PTHR12049">
    <property type="entry name" value="PROTEIN ARGININE METHYLTRANSFERASE NDUFAF7, MITOCHONDRIAL"/>
    <property type="match status" value="1"/>
</dbReference>
<dbReference type="InterPro" id="IPR038375">
    <property type="entry name" value="NDUFAF7_sf"/>
</dbReference>
<dbReference type="GO" id="GO:0032259">
    <property type="term" value="P:methylation"/>
    <property type="evidence" value="ECO:0007669"/>
    <property type="project" value="UniProtKB-KW"/>
</dbReference>
<evidence type="ECO:0000256" key="2">
    <source>
        <dbReference type="ARBA" id="ARBA00022679"/>
    </source>
</evidence>
<evidence type="ECO:0000313" key="4">
    <source>
        <dbReference type="EMBL" id="TCO82230.1"/>
    </source>
</evidence>
<evidence type="ECO:0000256" key="1">
    <source>
        <dbReference type="ARBA" id="ARBA00022603"/>
    </source>
</evidence>
<evidence type="ECO:0000256" key="3">
    <source>
        <dbReference type="SAM" id="MobiDB-lite"/>
    </source>
</evidence>
<protein>
    <submittedName>
        <fullName evidence="4">SAM-dependent MidA family methyltransferase</fullName>
    </submittedName>
</protein>
<sequence>MVGDARLAAQPDRKPMRPPSVSIDRLPPPTAEAAAHSARLVECIRAEIAAAGGAIPFERYMALALYAPGLGYYSAGAQKFGAAGDFVTAPELSPLFSRCLARQCRELLDALGGGDILEVGAGSGVMAADILAELDAAGCLPGRYRVLEASAELRARQHATLAARVPHLLARVDWLERLPDGGFEGVVLGNEVLDAMPVRRFRVSAAGLHEVGVAVGEGGDLELVELPADATLAAAVAAIETALGRPLPPGYDSELNPYLDGWFRGLAAAVARGAVILLDYGYPRREYYHPERTRGTLICHYRHRAHEEVLLWPGLQDLTANVDFTAVADAGVGAGFALAGYTTQAYFLFGCGLEALVAETDPADTVRYLALAQQVKRLTLPGEMGERFKAIGFLRGLALRPCGFALFDQGRRL</sequence>
<accession>A0A4V2SD73</accession>
<dbReference type="Proteomes" id="UP000295765">
    <property type="component" value="Unassembled WGS sequence"/>
</dbReference>
<comment type="caution">
    <text evidence="4">The sequence shown here is derived from an EMBL/GenBank/DDBJ whole genome shotgun (WGS) entry which is preliminary data.</text>
</comment>
<name>A0A4V2SD73_9GAMM</name>
<dbReference type="GO" id="GO:0035243">
    <property type="term" value="F:protein-arginine omega-N symmetric methyltransferase activity"/>
    <property type="evidence" value="ECO:0007669"/>
    <property type="project" value="TreeGrafter"/>
</dbReference>
<dbReference type="InterPro" id="IPR029063">
    <property type="entry name" value="SAM-dependent_MTases_sf"/>
</dbReference>
<dbReference type="EMBL" id="SLWY01000005">
    <property type="protein sequence ID" value="TCO82230.1"/>
    <property type="molecule type" value="Genomic_DNA"/>
</dbReference>
<dbReference type="PANTHER" id="PTHR12049:SF7">
    <property type="entry name" value="PROTEIN ARGININE METHYLTRANSFERASE NDUFAF7, MITOCHONDRIAL"/>
    <property type="match status" value="1"/>
</dbReference>
<keyword evidence="2 4" id="KW-0808">Transferase</keyword>
<gene>
    <name evidence="4" type="ORF">EV699_10512</name>
</gene>
<keyword evidence="5" id="KW-1185">Reference proteome</keyword>